<organism evidence="1 6">
    <name type="scientific">Mycobacterium tuberculosis</name>
    <dbReference type="NCBI Taxonomy" id="1773"/>
    <lineage>
        <taxon>Bacteria</taxon>
        <taxon>Bacillati</taxon>
        <taxon>Actinomycetota</taxon>
        <taxon>Actinomycetes</taxon>
        <taxon>Mycobacteriales</taxon>
        <taxon>Mycobacteriaceae</taxon>
        <taxon>Mycobacterium</taxon>
        <taxon>Mycobacterium tuberculosis complex</taxon>
    </lineage>
</organism>
<sequence>MLIQNGFTDSRPIRDLVHTGRVVTPIDEDVTGNDKQLAAALVARQSVAAPVRGRNVFVWPSAAGRSEGTSLRCLGEIAHQSSI</sequence>
<evidence type="ECO:0000313" key="6">
    <source>
        <dbReference type="Proteomes" id="UP000048289"/>
    </source>
</evidence>
<dbReference type="AlphaFoldDB" id="A0A654T4S1"/>
<dbReference type="EMBL" id="CNFT01000062">
    <property type="protein sequence ID" value="CKQ96665.1"/>
    <property type="molecule type" value="Genomic_DNA"/>
</dbReference>
<evidence type="ECO:0000313" key="8">
    <source>
        <dbReference type="Proteomes" id="UP000050164"/>
    </source>
</evidence>
<accession>A0A654T4S1</accession>
<reference evidence="5 6" key="1">
    <citation type="submission" date="2015-03" db="EMBL/GenBank/DDBJ databases">
        <authorList>
            <consortium name="Pathogen Informatics"/>
        </authorList>
    </citation>
    <scope>NUCLEOTIDE SEQUENCE [LARGE SCALE GENOMIC DNA]</scope>
    <source>
        <strain evidence="3 8">Bir 185</strain>
        <strain evidence="4 7">Bir 187</strain>
        <strain evidence="2 5">C09601061</strain>
        <strain evidence="1 6">G09901357</strain>
    </source>
</reference>
<name>A0A654T4S1_MYCTX</name>
<evidence type="ECO:0000313" key="3">
    <source>
        <dbReference type="EMBL" id="CKQ96665.1"/>
    </source>
</evidence>
<proteinExistence type="predicted"/>
<dbReference type="EMBL" id="CGCX01002750">
    <property type="protein sequence ID" value="CFS15825.1"/>
    <property type="molecule type" value="Genomic_DNA"/>
</dbReference>
<dbReference type="Proteomes" id="UP000046680">
    <property type="component" value="Unassembled WGS sequence"/>
</dbReference>
<gene>
    <name evidence="2" type="ORF">ERS007657_04298</name>
    <name evidence="1" type="ORF">ERS007681_00486</name>
    <name evidence="3" type="ORF">ERS027659_00463</name>
    <name evidence="4" type="ORF">ERS027661_01856</name>
</gene>
<dbReference type="Proteomes" id="UP000050164">
    <property type="component" value="Unassembled WGS sequence"/>
</dbReference>
<evidence type="ECO:0000313" key="1">
    <source>
        <dbReference type="EMBL" id="CFE36277.1"/>
    </source>
</evidence>
<dbReference type="EMBL" id="CFOE01000034">
    <property type="protein sequence ID" value="CFE36277.1"/>
    <property type="molecule type" value="Genomic_DNA"/>
</dbReference>
<dbReference type="EMBL" id="CNFU01000345">
    <property type="protein sequence ID" value="CKR66313.1"/>
    <property type="molecule type" value="Genomic_DNA"/>
</dbReference>
<dbReference type="Proteomes" id="UP000049023">
    <property type="component" value="Unassembled WGS sequence"/>
</dbReference>
<evidence type="ECO:0000313" key="4">
    <source>
        <dbReference type="EMBL" id="CKR66313.1"/>
    </source>
</evidence>
<evidence type="ECO:0000313" key="2">
    <source>
        <dbReference type="EMBL" id="CFS15825.1"/>
    </source>
</evidence>
<protein>
    <submittedName>
        <fullName evidence="1">Uncharacterized protein</fullName>
    </submittedName>
</protein>
<evidence type="ECO:0000313" key="5">
    <source>
        <dbReference type="Proteomes" id="UP000046680"/>
    </source>
</evidence>
<evidence type="ECO:0000313" key="7">
    <source>
        <dbReference type="Proteomes" id="UP000049023"/>
    </source>
</evidence>
<dbReference type="Proteomes" id="UP000048289">
    <property type="component" value="Unassembled WGS sequence"/>
</dbReference>